<dbReference type="InterPro" id="IPR009061">
    <property type="entry name" value="DNA-bd_dom_put_sf"/>
</dbReference>
<dbReference type="GO" id="GO:0003677">
    <property type="term" value="F:DNA binding"/>
    <property type="evidence" value="ECO:0007669"/>
    <property type="project" value="UniProtKB-KW"/>
</dbReference>
<dbReference type="AlphaFoldDB" id="A0A4Q5LVI1"/>
<protein>
    <submittedName>
        <fullName evidence="2">DNA-binding protein</fullName>
    </submittedName>
</protein>
<reference evidence="2 3" key="1">
    <citation type="submission" date="2019-02" db="EMBL/GenBank/DDBJ databases">
        <title>Bacterial novel species Emticicia sp. 17J42-9 isolated from soil.</title>
        <authorList>
            <person name="Jung H.-Y."/>
        </authorList>
    </citation>
    <scope>NUCLEOTIDE SEQUENCE [LARGE SCALE GENOMIC DNA]</scope>
    <source>
        <strain evidence="2 3">17J42-9</strain>
    </source>
</reference>
<dbReference type="OrthoDB" id="597977at2"/>
<keyword evidence="3" id="KW-1185">Reference proteome</keyword>
<comment type="caution">
    <text evidence="2">The sequence shown here is derived from an EMBL/GenBank/DDBJ whole genome shotgun (WGS) entry which is preliminary data.</text>
</comment>
<dbReference type="InterPro" id="IPR041657">
    <property type="entry name" value="HTH_17"/>
</dbReference>
<dbReference type="EMBL" id="SEWF01000037">
    <property type="protein sequence ID" value="RYU93751.1"/>
    <property type="molecule type" value="Genomic_DNA"/>
</dbReference>
<dbReference type="Proteomes" id="UP000293162">
    <property type="component" value="Unassembled WGS sequence"/>
</dbReference>
<dbReference type="NCBIfam" id="TIGR01764">
    <property type="entry name" value="excise"/>
    <property type="match status" value="1"/>
</dbReference>
<feature type="domain" description="Helix-turn-helix" evidence="1">
    <location>
        <begin position="38"/>
        <end position="87"/>
    </location>
</feature>
<dbReference type="SUPFAM" id="SSF46955">
    <property type="entry name" value="Putative DNA-binding domain"/>
    <property type="match status" value="1"/>
</dbReference>
<organism evidence="2 3">
    <name type="scientific">Emticicia agri</name>
    <dbReference type="NCBI Taxonomy" id="2492393"/>
    <lineage>
        <taxon>Bacteria</taxon>
        <taxon>Pseudomonadati</taxon>
        <taxon>Bacteroidota</taxon>
        <taxon>Cytophagia</taxon>
        <taxon>Cytophagales</taxon>
        <taxon>Leadbetterellaceae</taxon>
        <taxon>Emticicia</taxon>
    </lineage>
</organism>
<evidence type="ECO:0000313" key="3">
    <source>
        <dbReference type="Proteomes" id="UP000293162"/>
    </source>
</evidence>
<dbReference type="RefSeq" id="WP_130023081.1">
    <property type="nucleotide sequence ID" value="NZ_SEWF01000037.1"/>
</dbReference>
<evidence type="ECO:0000259" key="1">
    <source>
        <dbReference type="Pfam" id="PF12728"/>
    </source>
</evidence>
<dbReference type="InterPro" id="IPR010093">
    <property type="entry name" value="SinI_DNA-bd"/>
</dbReference>
<name>A0A4Q5LVI1_9BACT</name>
<keyword evidence="2" id="KW-0238">DNA-binding</keyword>
<evidence type="ECO:0000313" key="2">
    <source>
        <dbReference type="EMBL" id="RYU93751.1"/>
    </source>
</evidence>
<proteinExistence type="predicted"/>
<sequence>MNLIITTPEELEKLIQEAIKKISATFTPQPIQVENKPMTIEEASKFLQIPKNTLYKYTHERSIPFRKIGRSLRFNQKDLVEWLEENRKLTKFETENRALSEFSKPKRK</sequence>
<gene>
    <name evidence="2" type="ORF">EWM59_20290</name>
</gene>
<accession>A0A4Q5LVI1</accession>
<dbReference type="Pfam" id="PF12728">
    <property type="entry name" value="HTH_17"/>
    <property type="match status" value="1"/>
</dbReference>